<gene>
    <name evidence="6" type="ORF">FEF26_14285</name>
</gene>
<dbReference type="SUPFAM" id="SSF50022">
    <property type="entry name" value="ISP domain"/>
    <property type="match status" value="1"/>
</dbReference>
<evidence type="ECO:0000313" key="6">
    <source>
        <dbReference type="EMBL" id="TLP92892.1"/>
    </source>
</evidence>
<evidence type="ECO:0000313" key="7">
    <source>
        <dbReference type="Proteomes" id="UP000310458"/>
    </source>
</evidence>
<comment type="caution">
    <text evidence="6">The sequence shown here is derived from an EMBL/GenBank/DDBJ whole genome shotgun (WGS) entry which is preliminary data.</text>
</comment>
<keyword evidence="1" id="KW-0001">2Fe-2S</keyword>
<evidence type="ECO:0000256" key="4">
    <source>
        <dbReference type="ARBA" id="ARBA00023014"/>
    </source>
</evidence>
<keyword evidence="3" id="KW-0408">Iron</keyword>
<dbReference type="Gene3D" id="2.102.10.10">
    <property type="entry name" value="Rieske [2Fe-2S] iron-sulphur domain"/>
    <property type="match status" value="1"/>
</dbReference>
<evidence type="ECO:0000256" key="1">
    <source>
        <dbReference type="ARBA" id="ARBA00022714"/>
    </source>
</evidence>
<dbReference type="AlphaFoldDB" id="A0A5R9B9Q2"/>
<dbReference type="InterPro" id="IPR017941">
    <property type="entry name" value="Rieske_2Fe-2S"/>
</dbReference>
<dbReference type="OrthoDB" id="147178at2"/>
<dbReference type="Proteomes" id="UP000310458">
    <property type="component" value="Unassembled WGS sequence"/>
</dbReference>
<evidence type="ECO:0000256" key="3">
    <source>
        <dbReference type="ARBA" id="ARBA00023004"/>
    </source>
</evidence>
<sequence>MRQPEPIIAGTTGEIPEGETLLIPAETTGTVAITVFHAETGTFYALDDECTHGAASLAEGFIEDDVIECPQHSARFCLRNGKVLSLPATVDATTHQVEIDGENILLYAGLPVDEAADAESVGATSLRMCHRLPGERYRAGCPVGPLE</sequence>
<dbReference type="GO" id="GO:0016705">
    <property type="term" value="F:oxidoreductase activity, acting on paired donors, with incorporation or reduction of molecular oxygen"/>
    <property type="evidence" value="ECO:0007669"/>
    <property type="project" value="UniProtKB-ARBA"/>
</dbReference>
<name>A0A5R9B9Q2_9MICC</name>
<reference evidence="6 7" key="1">
    <citation type="submission" date="2019-05" db="EMBL/GenBank/DDBJ databases">
        <title>Nesterenkonia sp. GY074 isolated from the Southern Atlantic Ocean.</title>
        <authorList>
            <person name="Zhang G."/>
        </authorList>
    </citation>
    <scope>NUCLEOTIDE SEQUENCE [LARGE SCALE GENOMIC DNA]</scope>
    <source>
        <strain evidence="6 7">GY074</strain>
    </source>
</reference>
<dbReference type="CDD" id="cd03528">
    <property type="entry name" value="Rieske_RO_ferredoxin"/>
    <property type="match status" value="1"/>
</dbReference>
<dbReference type="GO" id="GO:0004497">
    <property type="term" value="F:monooxygenase activity"/>
    <property type="evidence" value="ECO:0007669"/>
    <property type="project" value="UniProtKB-ARBA"/>
</dbReference>
<dbReference type="Pfam" id="PF00355">
    <property type="entry name" value="Rieske"/>
    <property type="match status" value="1"/>
</dbReference>
<dbReference type="RefSeq" id="WP_138254211.1">
    <property type="nucleotide sequence ID" value="NZ_VAVZ01000056.1"/>
</dbReference>
<organism evidence="6 7">
    <name type="scientific">Nesterenkonia salmonea</name>
    <dbReference type="NCBI Taxonomy" id="1804987"/>
    <lineage>
        <taxon>Bacteria</taxon>
        <taxon>Bacillati</taxon>
        <taxon>Actinomycetota</taxon>
        <taxon>Actinomycetes</taxon>
        <taxon>Micrococcales</taxon>
        <taxon>Micrococcaceae</taxon>
        <taxon>Nesterenkonia</taxon>
    </lineage>
</organism>
<dbReference type="GO" id="GO:0051537">
    <property type="term" value="F:2 iron, 2 sulfur cluster binding"/>
    <property type="evidence" value="ECO:0007669"/>
    <property type="project" value="UniProtKB-KW"/>
</dbReference>
<evidence type="ECO:0000256" key="2">
    <source>
        <dbReference type="ARBA" id="ARBA00022723"/>
    </source>
</evidence>
<keyword evidence="4" id="KW-0411">Iron-sulfur</keyword>
<evidence type="ECO:0000259" key="5">
    <source>
        <dbReference type="PROSITE" id="PS51296"/>
    </source>
</evidence>
<keyword evidence="2" id="KW-0479">Metal-binding</keyword>
<dbReference type="PROSITE" id="PS51296">
    <property type="entry name" value="RIESKE"/>
    <property type="match status" value="1"/>
</dbReference>
<dbReference type="PANTHER" id="PTHR21496">
    <property type="entry name" value="FERREDOXIN-RELATED"/>
    <property type="match status" value="1"/>
</dbReference>
<feature type="domain" description="Rieske" evidence="5">
    <location>
        <begin position="14"/>
        <end position="106"/>
    </location>
</feature>
<keyword evidence="7" id="KW-1185">Reference proteome</keyword>
<dbReference type="InterPro" id="IPR036922">
    <property type="entry name" value="Rieske_2Fe-2S_sf"/>
</dbReference>
<accession>A0A5R9B9Q2</accession>
<dbReference type="EMBL" id="VAVZ01000056">
    <property type="protein sequence ID" value="TLP92892.1"/>
    <property type="molecule type" value="Genomic_DNA"/>
</dbReference>
<dbReference type="GO" id="GO:0046872">
    <property type="term" value="F:metal ion binding"/>
    <property type="evidence" value="ECO:0007669"/>
    <property type="project" value="UniProtKB-KW"/>
</dbReference>
<proteinExistence type="predicted"/>
<protein>
    <submittedName>
        <fullName evidence="6">Non-heme iron oxygenase ferredoxin subunit</fullName>
    </submittedName>
</protein>
<dbReference type="PANTHER" id="PTHR21496:SF23">
    <property type="entry name" value="3-PHENYLPROPIONATE_CINNAMIC ACID DIOXYGENASE FERREDOXIN SUBUNIT"/>
    <property type="match status" value="1"/>
</dbReference>